<sequence length="721" mass="82462">MFTLQCSERVIVVRGHIISQRVLRSDDSERFVYAIVECDDCSPCVCARIAKAKRSKCLSRSPRVFRHVAGPWMPFATVVAHVSLLCHAIDDDPKNGVNVARVCDVRIPEKITLFTRGTDRNGTCFLSYMRVELERTCNSDLDWFRVIENLTRDYVGSVDRRGTITHFDMSHLTSFLTFLRKRLSEGIHRTKKRPPVVAEEELAKAMIRNLRQRVRWLPDRLLKRQYARFALEHDRHRADMLVALYTTNTFRTFLSTDDFTRYVDRVHGNRYEGIPRGRVPDFHETLLYDDEDVRSALGLKRNARTHDASCDAAKRWELLTTTRDVRIEVSVTRYGPNDRAHGRAHTECFPLTSSKIDRAAQFFRSGDAPSDAEPPTLRTDRLLVIDARNALIRVHVHDTDPTAHALETPGGRVHILITTAWTDDTTFTACADIVERVFHPSLSLLVKLFAWDNEALVHGPGASKRTSRATRRFLTTHAHDVEAQEHELDAVVALASLTSLRLGVERTKADEASRAWLNRHRVHVTNAISEATDRFTVGEWALNTELGIAGRIRAIRDAHTGERLRVHEREILEEPLSKHARVMLLEVLWNEDTLEKELDMYFSLSDTQWRACRACPCLCAHQLPVSCAWTDVTCHIRGRAPIEDTPQSNFQAWGWLPVCAGLLQRCREQTSSPSLTLTHNDRHGEREEDTTLFFLHARADVAYANLHDKTRSVRLRCINEA</sequence>
<gene>
    <name evidence="1" type="ORF">CYMTET_35607</name>
</gene>
<reference evidence="1 2" key="1">
    <citation type="journal article" date="2015" name="Genome Biol. Evol.">
        <title>Comparative Genomics of a Bacterivorous Green Alga Reveals Evolutionary Causalities and Consequences of Phago-Mixotrophic Mode of Nutrition.</title>
        <authorList>
            <person name="Burns J.A."/>
            <person name="Paasch A."/>
            <person name="Narechania A."/>
            <person name="Kim E."/>
        </authorList>
    </citation>
    <scope>NUCLEOTIDE SEQUENCE [LARGE SCALE GENOMIC DNA]</scope>
    <source>
        <strain evidence="1 2">PLY_AMNH</strain>
    </source>
</reference>
<dbReference type="EMBL" id="LGRX02022860">
    <property type="protein sequence ID" value="KAK3255134.1"/>
    <property type="molecule type" value="Genomic_DNA"/>
</dbReference>
<protein>
    <submittedName>
        <fullName evidence="1">Uncharacterized protein</fullName>
    </submittedName>
</protein>
<evidence type="ECO:0000313" key="2">
    <source>
        <dbReference type="Proteomes" id="UP001190700"/>
    </source>
</evidence>
<comment type="caution">
    <text evidence="1">The sequence shown here is derived from an EMBL/GenBank/DDBJ whole genome shotgun (WGS) entry which is preliminary data.</text>
</comment>
<proteinExistence type="predicted"/>
<organism evidence="1 2">
    <name type="scientific">Cymbomonas tetramitiformis</name>
    <dbReference type="NCBI Taxonomy" id="36881"/>
    <lineage>
        <taxon>Eukaryota</taxon>
        <taxon>Viridiplantae</taxon>
        <taxon>Chlorophyta</taxon>
        <taxon>Pyramimonadophyceae</taxon>
        <taxon>Pyramimonadales</taxon>
        <taxon>Pyramimonadaceae</taxon>
        <taxon>Cymbomonas</taxon>
    </lineage>
</organism>
<keyword evidence="2" id="KW-1185">Reference proteome</keyword>
<accession>A0AAE0F8T5</accession>
<dbReference type="Proteomes" id="UP001190700">
    <property type="component" value="Unassembled WGS sequence"/>
</dbReference>
<evidence type="ECO:0000313" key="1">
    <source>
        <dbReference type="EMBL" id="KAK3255134.1"/>
    </source>
</evidence>
<dbReference type="AlphaFoldDB" id="A0AAE0F8T5"/>
<name>A0AAE0F8T5_9CHLO</name>